<keyword evidence="5" id="KW-0997">Cell inner membrane</keyword>
<evidence type="ECO:0000256" key="6">
    <source>
        <dbReference type="ARBA" id="ARBA00022692"/>
    </source>
</evidence>
<evidence type="ECO:0000256" key="1">
    <source>
        <dbReference type="ARBA" id="ARBA00004377"/>
    </source>
</evidence>
<dbReference type="PRINTS" id="PR01490">
    <property type="entry name" value="RTXTOXIND"/>
</dbReference>
<reference evidence="14 15" key="1">
    <citation type="submission" date="2017-09" db="EMBL/GenBank/DDBJ databases">
        <title>Genomics of the genus Arcobacter.</title>
        <authorList>
            <person name="Perez-Cataluna A."/>
            <person name="Figueras M.J."/>
            <person name="Salas-Masso N."/>
        </authorList>
    </citation>
    <scope>NUCLEOTIDE SEQUENCE [LARGE SCALE GENOMIC DNA]</scope>
    <source>
        <strain evidence="14 15">DSM 18005</strain>
    </source>
</reference>
<evidence type="ECO:0000259" key="13">
    <source>
        <dbReference type="Pfam" id="PF26002"/>
    </source>
</evidence>
<feature type="domain" description="AprE-like long alpha-helical hairpin" evidence="12">
    <location>
        <begin position="149"/>
        <end position="337"/>
    </location>
</feature>
<dbReference type="EMBL" id="NXIF01000033">
    <property type="protein sequence ID" value="PKI80490.1"/>
    <property type="molecule type" value="Genomic_DNA"/>
</dbReference>
<evidence type="ECO:0000256" key="7">
    <source>
        <dbReference type="ARBA" id="ARBA00022989"/>
    </source>
</evidence>
<protein>
    <submittedName>
        <fullName evidence="14">Secretion protein HylD</fullName>
    </submittedName>
</protein>
<dbReference type="PROSITE" id="PS00543">
    <property type="entry name" value="HLYD_FAMILY"/>
    <property type="match status" value="1"/>
</dbReference>
<keyword evidence="3" id="KW-0813">Transport</keyword>
<dbReference type="Pfam" id="PF25994">
    <property type="entry name" value="HH_AprE"/>
    <property type="match status" value="1"/>
</dbReference>
<dbReference type="Pfam" id="PF26002">
    <property type="entry name" value="Beta-barrel_AprE"/>
    <property type="match status" value="1"/>
</dbReference>
<feature type="region of interest" description="Disordered" evidence="10">
    <location>
        <begin position="1"/>
        <end position="26"/>
    </location>
</feature>
<organism evidence="14 15">
    <name type="scientific">Malaciobacter halophilus</name>
    <dbReference type="NCBI Taxonomy" id="197482"/>
    <lineage>
        <taxon>Bacteria</taxon>
        <taxon>Pseudomonadati</taxon>
        <taxon>Campylobacterota</taxon>
        <taxon>Epsilonproteobacteria</taxon>
        <taxon>Campylobacterales</taxon>
        <taxon>Arcobacteraceae</taxon>
        <taxon>Malaciobacter</taxon>
    </lineage>
</organism>
<evidence type="ECO:0000256" key="5">
    <source>
        <dbReference type="ARBA" id="ARBA00022519"/>
    </source>
</evidence>
<dbReference type="Gene3D" id="2.40.50.100">
    <property type="match status" value="1"/>
</dbReference>
<dbReference type="InterPro" id="IPR058982">
    <property type="entry name" value="Beta-barrel_AprE"/>
</dbReference>
<dbReference type="GO" id="GO:0005886">
    <property type="term" value="C:plasma membrane"/>
    <property type="evidence" value="ECO:0007669"/>
    <property type="project" value="UniProtKB-SubCell"/>
</dbReference>
<dbReference type="AlphaFoldDB" id="A0A2N1J1P8"/>
<dbReference type="InterPro" id="IPR058781">
    <property type="entry name" value="HH_AprE-like"/>
</dbReference>
<dbReference type="SUPFAM" id="SSF111369">
    <property type="entry name" value="HlyD-like secretion proteins"/>
    <property type="match status" value="1"/>
</dbReference>
<dbReference type="PANTHER" id="PTHR30386">
    <property type="entry name" value="MEMBRANE FUSION SUBUNIT OF EMRAB-TOLC MULTIDRUG EFFLUX PUMP"/>
    <property type="match status" value="1"/>
</dbReference>
<dbReference type="OrthoDB" id="9810980at2"/>
<evidence type="ECO:0000313" key="14">
    <source>
        <dbReference type="EMBL" id="PKI80490.1"/>
    </source>
</evidence>
<keyword evidence="9" id="KW-0175">Coiled coil</keyword>
<dbReference type="InterPro" id="IPR006144">
    <property type="entry name" value="Secretion_HlyD_CS"/>
</dbReference>
<feature type="compositionally biased region" description="Basic and acidic residues" evidence="10">
    <location>
        <begin position="1"/>
        <end position="12"/>
    </location>
</feature>
<dbReference type="InterPro" id="IPR050739">
    <property type="entry name" value="MFP"/>
</dbReference>
<keyword evidence="8 11" id="KW-0472">Membrane</keyword>
<comment type="subcellular location">
    <subcellularLocation>
        <location evidence="1">Cell inner membrane</location>
        <topology evidence="1">Single-pass membrane protein</topology>
    </subcellularLocation>
</comment>
<keyword evidence="6 11" id="KW-0812">Transmembrane</keyword>
<accession>A0A2N1J1P8</accession>
<dbReference type="NCBIfam" id="TIGR01843">
    <property type="entry name" value="type_I_hlyD"/>
    <property type="match status" value="1"/>
</dbReference>
<name>A0A2N1J1P8_9BACT</name>
<evidence type="ECO:0000256" key="4">
    <source>
        <dbReference type="ARBA" id="ARBA00022475"/>
    </source>
</evidence>
<evidence type="ECO:0000256" key="9">
    <source>
        <dbReference type="SAM" id="Coils"/>
    </source>
</evidence>
<dbReference type="RefSeq" id="WP_101185035.1">
    <property type="nucleotide sequence ID" value="NZ_CP031218.1"/>
</dbReference>
<keyword evidence="15" id="KW-1185">Reference proteome</keyword>
<evidence type="ECO:0000256" key="3">
    <source>
        <dbReference type="ARBA" id="ARBA00022448"/>
    </source>
</evidence>
<feature type="domain" description="AprE-like beta-barrel" evidence="13">
    <location>
        <begin position="380"/>
        <end position="472"/>
    </location>
</feature>
<keyword evidence="7 11" id="KW-1133">Transmembrane helix</keyword>
<dbReference type="KEGG" id="ahs:AHALO_2475"/>
<evidence type="ECO:0000256" key="11">
    <source>
        <dbReference type="SAM" id="Phobius"/>
    </source>
</evidence>
<dbReference type="GO" id="GO:0009306">
    <property type="term" value="P:protein secretion"/>
    <property type="evidence" value="ECO:0007669"/>
    <property type="project" value="InterPro"/>
</dbReference>
<evidence type="ECO:0000259" key="12">
    <source>
        <dbReference type="Pfam" id="PF25994"/>
    </source>
</evidence>
<comment type="similarity">
    <text evidence="2">Belongs to the membrane fusion protein (MFP) (TC 8.A.1) family.</text>
</comment>
<gene>
    <name evidence="14" type="ORF">CP960_08730</name>
</gene>
<evidence type="ECO:0000256" key="10">
    <source>
        <dbReference type="SAM" id="MobiDB-lite"/>
    </source>
</evidence>
<feature type="transmembrane region" description="Helical" evidence="11">
    <location>
        <begin position="75"/>
        <end position="93"/>
    </location>
</feature>
<keyword evidence="4" id="KW-1003">Cell membrane</keyword>
<evidence type="ECO:0000313" key="15">
    <source>
        <dbReference type="Proteomes" id="UP000233248"/>
    </source>
</evidence>
<evidence type="ECO:0000256" key="8">
    <source>
        <dbReference type="ARBA" id="ARBA00023136"/>
    </source>
</evidence>
<dbReference type="Gene3D" id="1.10.287.470">
    <property type="entry name" value="Helix hairpin bin"/>
    <property type="match status" value="1"/>
</dbReference>
<dbReference type="Gene3D" id="2.40.30.170">
    <property type="match status" value="1"/>
</dbReference>
<dbReference type="InterPro" id="IPR010129">
    <property type="entry name" value="T1SS_HlyD"/>
</dbReference>
<proteinExistence type="inferred from homology"/>
<dbReference type="PANTHER" id="PTHR30386:SF26">
    <property type="entry name" value="TRANSPORT PROTEIN COMB"/>
    <property type="match status" value="1"/>
</dbReference>
<sequence length="495" mass="55907">MKNTEEEIHKIINEGQNSSIPESKKHSFKEEKKQISLKNRIKQLFGLEDSTNEDMDFVYTSYSYANEEPSNLSKIVFIVITVVFTSFILWAALAQVDELARGNGKVIPSDKIQQVQSFDGGVISEILIKEGQIVKKGDPLLKIDTTRFQASFEENKQAYLNLLAVRVRLEAEANIDLDKKVPKLKFPNEVLEQAPEYAKSERQLLKSRVRELISSVKVLKNQLEQKKQELKEIEYTIKNLRKSFRIIKEQRRTIQRLAQRGAKSSYDVLDIEKEYNKVGGDLEAALLSVPRSKSAIKEVEFKIDEKVNGFKSEASDLLQKTLGELNKFKEKLVSDKDKVAKTVLKSPVHGVVKQIYLNTIGGVVQSGMDLVEIVPDSNALLVEAKIDPKDIAFISPSQKVIVKITAYDFSIYGGLDGKIVDISADSIVDKESKEEKSYYRVVVKTNKNFLERNGEKLPIIPGMVASVDIVTGKKSILDFILKPILKVKQNALTER</sequence>
<comment type="caution">
    <text evidence="14">The sequence shown here is derived from an EMBL/GenBank/DDBJ whole genome shotgun (WGS) entry which is preliminary data.</text>
</comment>
<evidence type="ECO:0000256" key="2">
    <source>
        <dbReference type="ARBA" id="ARBA00009477"/>
    </source>
</evidence>
<dbReference type="Proteomes" id="UP000233248">
    <property type="component" value="Unassembled WGS sequence"/>
</dbReference>
<feature type="coiled-coil region" evidence="9">
    <location>
        <begin position="209"/>
        <end position="243"/>
    </location>
</feature>